<gene>
    <name evidence="6" type="ORF">GA0070560_114117</name>
</gene>
<dbReference type="RefSeq" id="WP_425412676.1">
    <property type="nucleotide sequence ID" value="NZ_FMDN01000014.1"/>
</dbReference>
<keyword evidence="7" id="KW-1185">Reference proteome</keyword>
<dbReference type="PANTHER" id="PTHR46796">
    <property type="entry name" value="HTH-TYPE TRANSCRIPTIONAL ACTIVATOR RHAS-RELATED"/>
    <property type="match status" value="1"/>
</dbReference>
<dbReference type="STRING" id="47864.GA0070560_114117"/>
<dbReference type="AlphaFoldDB" id="A0A1C5IPV0"/>
<dbReference type="Proteomes" id="UP000199408">
    <property type="component" value="Unassembled WGS sequence"/>
</dbReference>
<reference evidence="7" key="1">
    <citation type="submission" date="2016-06" db="EMBL/GenBank/DDBJ databases">
        <authorList>
            <person name="Varghese N."/>
        </authorList>
    </citation>
    <scope>NUCLEOTIDE SEQUENCE [LARGE SCALE GENOMIC DNA]</scope>
    <source>
        <strain evidence="7">DSM 43171</strain>
    </source>
</reference>
<evidence type="ECO:0000259" key="5">
    <source>
        <dbReference type="PROSITE" id="PS01124"/>
    </source>
</evidence>
<dbReference type="GO" id="GO:0043565">
    <property type="term" value="F:sequence-specific DNA binding"/>
    <property type="evidence" value="ECO:0007669"/>
    <property type="project" value="InterPro"/>
</dbReference>
<dbReference type="GO" id="GO:0003700">
    <property type="term" value="F:DNA-binding transcription factor activity"/>
    <property type="evidence" value="ECO:0007669"/>
    <property type="project" value="InterPro"/>
</dbReference>
<keyword evidence="3" id="KW-0804">Transcription</keyword>
<protein>
    <submittedName>
        <fullName evidence="6">Helix-turn-helix domain-containing protein</fullName>
    </submittedName>
</protein>
<name>A0A1C5IPV0_9ACTN</name>
<organism evidence="6 7">
    <name type="scientific">Micromonospora halophytica</name>
    <dbReference type="NCBI Taxonomy" id="47864"/>
    <lineage>
        <taxon>Bacteria</taxon>
        <taxon>Bacillati</taxon>
        <taxon>Actinomycetota</taxon>
        <taxon>Actinomycetes</taxon>
        <taxon>Micromonosporales</taxon>
        <taxon>Micromonosporaceae</taxon>
        <taxon>Micromonospora</taxon>
    </lineage>
</organism>
<keyword evidence="2" id="KW-0238">DNA-binding</keyword>
<evidence type="ECO:0000256" key="2">
    <source>
        <dbReference type="ARBA" id="ARBA00023125"/>
    </source>
</evidence>
<keyword evidence="1" id="KW-0805">Transcription regulation</keyword>
<dbReference type="InterPro" id="IPR009057">
    <property type="entry name" value="Homeodomain-like_sf"/>
</dbReference>
<dbReference type="InterPro" id="IPR050204">
    <property type="entry name" value="AraC_XylS_family_regulators"/>
</dbReference>
<evidence type="ECO:0000256" key="3">
    <source>
        <dbReference type="ARBA" id="ARBA00023163"/>
    </source>
</evidence>
<evidence type="ECO:0000313" key="6">
    <source>
        <dbReference type="EMBL" id="SCG60173.1"/>
    </source>
</evidence>
<evidence type="ECO:0000256" key="1">
    <source>
        <dbReference type="ARBA" id="ARBA00023015"/>
    </source>
</evidence>
<feature type="domain" description="HTH araC/xylS-type" evidence="5">
    <location>
        <begin position="48"/>
        <end position="125"/>
    </location>
</feature>
<dbReference type="Gene3D" id="1.10.10.60">
    <property type="entry name" value="Homeodomain-like"/>
    <property type="match status" value="1"/>
</dbReference>
<accession>A0A1C5IPV0</accession>
<feature type="compositionally biased region" description="Basic residues" evidence="4">
    <location>
        <begin position="152"/>
        <end position="170"/>
    </location>
</feature>
<dbReference type="Pfam" id="PF12833">
    <property type="entry name" value="HTH_18"/>
    <property type="match status" value="1"/>
</dbReference>
<sequence>MVGAYPCSTHWSPPTPVTCSRRRPWPCSQNPHVTALRAAGEVTFRAVRRAVAYVDDHADQPITVDQIAAAAGVRPRAPQLAFRRHHDTTPMRYVRQVRLERAHHDLQAADPTTGVTVTVIATRWGSIAARSAIAWLTLPAARSLRACLLGPRRRRPRASRRERRRGRRCRGSAAPAPAARTRTVATTAPGSGRSSARIASVHGLSADCSSRGAGVGGRVQAVVPSSPATTSSIRVVTAAAASARSVTAPQPAVVATDRAAPTAAAANLMRG</sequence>
<evidence type="ECO:0000313" key="7">
    <source>
        <dbReference type="Proteomes" id="UP000199408"/>
    </source>
</evidence>
<dbReference type="SUPFAM" id="SSF46689">
    <property type="entry name" value="Homeodomain-like"/>
    <property type="match status" value="1"/>
</dbReference>
<evidence type="ECO:0000256" key="4">
    <source>
        <dbReference type="SAM" id="MobiDB-lite"/>
    </source>
</evidence>
<feature type="compositionally biased region" description="Low complexity" evidence="4">
    <location>
        <begin position="171"/>
        <end position="190"/>
    </location>
</feature>
<dbReference type="SMART" id="SM00342">
    <property type="entry name" value="HTH_ARAC"/>
    <property type="match status" value="1"/>
</dbReference>
<dbReference type="EMBL" id="FMDN01000014">
    <property type="protein sequence ID" value="SCG60173.1"/>
    <property type="molecule type" value="Genomic_DNA"/>
</dbReference>
<dbReference type="PROSITE" id="PS01124">
    <property type="entry name" value="HTH_ARAC_FAMILY_2"/>
    <property type="match status" value="1"/>
</dbReference>
<dbReference type="InterPro" id="IPR018060">
    <property type="entry name" value="HTH_AraC"/>
</dbReference>
<feature type="region of interest" description="Disordered" evidence="4">
    <location>
        <begin position="152"/>
        <end position="195"/>
    </location>
</feature>
<proteinExistence type="predicted"/>
<dbReference type="PANTHER" id="PTHR46796:SF12">
    <property type="entry name" value="HTH-TYPE DNA-BINDING TRANSCRIPTIONAL ACTIVATOR EUTR"/>
    <property type="match status" value="1"/>
</dbReference>